<evidence type="ECO:0000313" key="2">
    <source>
        <dbReference type="Proteomes" id="UP000024635"/>
    </source>
</evidence>
<gene>
    <name evidence="1" type="primary">Acey_s0116.g544</name>
    <name evidence="1" type="ORF">Y032_0116g544</name>
</gene>
<protein>
    <submittedName>
        <fullName evidence="1">Uncharacterized protein</fullName>
    </submittedName>
</protein>
<reference evidence="2" key="1">
    <citation type="journal article" date="2015" name="Nat. Genet.">
        <title>The genome and transcriptome of the zoonotic hookworm Ancylostoma ceylanicum identify infection-specific gene families.</title>
        <authorList>
            <person name="Schwarz E.M."/>
            <person name="Hu Y."/>
            <person name="Antoshechkin I."/>
            <person name="Miller M.M."/>
            <person name="Sternberg P.W."/>
            <person name="Aroian R.V."/>
        </authorList>
    </citation>
    <scope>NUCLEOTIDE SEQUENCE</scope>
    <source>
        <strain evidence="2">HY135</strain>
    </source>
</reference>
<accession>A0A016TCD2</accession>
<dbReference type="Proteomes" id="UP000024635">
    <property type="component" value="Unassembled WGS sequence"/>
</dbReference>
<dbReference type="EMBL" id="JARK01001452">
    <property type="protein sequence ID" value="EYC00295.1"/>
    <property type="molecule type" value="Genomic_DNA"/>
</dbReference>
<sequence>MSLYQSPLRNRFSPTIAAVFSPPPIRLCRLGVSLKYSRDSEVLLIARKGAIMATKWHCDLWRYHSTVISRASGQFIAAIG</sequence>
<name>A0A016TCD2_9BILA</name>
<dbReference type="AlphaFoldDB" id="A0A016TCD2"/>
<proteinExistence type="predicted"/>
<comment type="caution">
    <text evidence="1">The sequence shown here is derived from an EMBL/GenBank/DDBJ whole genome shotgun (WGS) entry which is preliminary data.</text>
</comment>
<organism evidence="1 2">
    <name type="scientific">Ancylostoma ceylanicum</name>
    <dbReference type="NCBI Taxonomy" id="53326"/>
    <lineage>
        <taxon>Eukaryota</taxon>
        <taxon>Metazoa</taxon>
        <taxon>Ecdysozoa</taxon>
        <taxon>Nematoda</taxon>
        <taxon>Chromadorea</taxon>
        <taxon>Rhabditida</taxon>
        <taxon>Rhabditina</taxon>
        <taxon>Rhabditomorpha</taxon>
        <taxon>Strongyloidea</taxon>
        <taxon>Ancylostomatidae</taxon>
        <taxon>Ancylostomatinae</taxon>
        <taxon>Ancylostoma</taxon>
    </lineage>
</organism>
<evidence type="ECO:0000313" key="1">
    <source>
        <dbReference type="EMBL" id="EYC00295.1"/>
    </source>
</evidence>
<keyword evidence="2" id="KW-1185">Reference proteome</keyword>